<evidence type="ECO:0000313" key="1">
    <source>
        <dbReference type="EMBL" id="QHT16894.1"/>
    </source>
</evidence>
<sequence>MGIPIPVFDFKRPIGSIKEYFILLYFDLISSEYYNNGKTVLWSYYQSLYLWSSVGNTVLGSNTIYVPFKLKDKMYKFPLILRPFNNVIKITDDKGNDLSEWAGPYNNFYGIQLTPKDLGCNKVIITYNNGEEDKLIEENEFITGV</sequence>
<protein>
    <submittedName>
        <fullName evidence="1">Uncharacterized protein</fullName>
    </submittedName>
</protein>
<dbReference type="Pfam" id="PF19080">
    <property type="entry name" value="DUF5772"/>
    <property type="match status" value="1"/>
</dbReference>
<reference evidence="1" key="1">
    <citation type="journal article" date="2020" name="Nature">
        <title>Giant virus diversity and host interactions through global metagenomics.</title>
        <authorList>
            <person name="Schulz F."/>
            <person name="Roux S."/>
            <person name="Paez-Espino D."/>
            <person name="Jungbluth S."/>
            <person name="Walsh D.A."/>
            <person name="Denef V.J."/>
            <person name="McMahon K.D."/>
            <person name="Konstantinidis K.T."/>
            <person name="Eloe-Fadrosh E.A."/>
            <person name="Kyrpides N.C."/>
            <person name="Woyke T."/>
        </authorList>
    </citation>
    <scope>NUCLEOTIDE SEQUENCE</scope>
    <source>
        <strain evidence="1">GVMAG-M-3300023174-207</strain>
    </source>
</reference>
<organism evidence="1">
    <name type="scientific">viral metagenome</name>
    <dbReference type="NCBI Taxonomy" id="1070528"/>
    <lineage>
        <taxon>unclassified sequences</taxon>
        <taxon>metagenomes</taxon>
        <taxon>organismal metagenomes</taxon>
    </lineage>
</organism>
<dbReference type="AlphaFoldDB" id="A0A6C0DKR6"/>
<dbReference type="InterPro" id="IPR043921">
    <property type="entry name" value="DUF5772"/>
</dbReference>
<name>A0A6C0DKR6_9ZZZZ</name>
<proteinExistence type="predicted"/>
<dbReference type="EMBL" id="MN739627">
    <property type="protein sequence ID" value="QHT16894.1"/>
    <property type="molecule type" value="Genomic_DNA"/>
</dbReference>
<accession>A0A6C0DKR6</accession>